<gene>
    <name evidence="1" type="ORF">C1645_151933</name>
</gene>
<dbReference type="AlphaFoldDB" id="A0A397SX51"/>
<dbReference type="Proteomes" id="UP000265703">
    <property type="component" value="Unassembled WGS sequence"/>
</dbReference>
<dbReference type="SUPFAM" id="SSF69318">
    <property type="entry name" value="Integrin alpha N-terminal domain"/>
    <property type="match status" value="1"/>
</dbReference>
<organism evidence="1 2">
    <name type="scientific">Glomus cerebriforme</name>
    <dbReference type="NCBI Taxonomy" id="658196"/>
    <lineage>
        <taxon>Eukaryota</taxon>
        <taxon>Fungi</taxon>
        <taxon>Fungi incertae sedis</taxon>
        <taxon>Mucoromycota</taxon>
        <taxon>Glomeromycotina</taxon>
        <taxon>Glomeromycetes</taxon>
        <taxon>Glomerales</taxon>
        <taxon>Glomeraceae</taxon>
        <taxon>Glomus</taxon>
    </lineage>
</organism>
<evidence type="ECO:0000313" key="2">
    <source>
        <dbReference type="Proteomes" id="UP000265703"/>
    </source>
</evidence>
<protein>
    <recommendedName>
        <fullName evidence="3">VCBS repeat-containing protein</fullName>
    </recommendedName>
</protein>
<name>A0A397SX51_9GLOM</name>
<sequence length="213" mass="23764">MSGRIYGFEIIDKVDGRGKIPVKVFDLSGVEKFQGFGSSIIAGDFLENGEKLLLVGSKSETYEKGFPLYGKDWQAGAIRLIDMQYLNENKKLSDHDMIFGKGLLALLRGSESASHLGSSLLWDIDEKSFWSSEPFTYWESGQIFRYSFGSLKSKSSESINPETCLVGRERQARFGHKIIKFDFDGDGKKDLVVSSIHSNRIARLSGSVSIILD</sequence>
<dbReference type="OrthoDB" id="5317514at2759"/>
<evidence type="ECO:0000313" key="1">
    <source>
        <dbReference type="EMBL" id="RIA90533.1"/>
    </source>
</evidence>
<evidence type="ECO:0008006" key="3">
    <source>
        <dbReference type="Google" id="ProtNLM"/>
    </source>
</evidence>
<dbReference type="InterPro" id="IPR028994">
    <property type="entry name" value="Integrin_alpha_N"/>
</dbReference>
<reference evidence="1 2" key="1">
    <citation type="submission" date="2018-06" db="EMBL/GenBank/DDBJ databases">
        <title>Comparative genomics reveals the genomic features of Rhizophagus irregularis, R. cerebriforme, R. diaphanum and Gigaspora rosea, and their symbiotic lifestyle signature.</title>
        <authorList>
            <person name="Morin E."/>
            <person name="San Clemente H."/>
            <person name="Chen E.C.H."/>
            <person name="De La Providencia I."/>
            <person name="Hainaut M."/>
            <person name="Kuo A."/>
            <person name="Kohler A."/>
            <person name="Murat C."/>
            <person name="Tang N."/>
            <person name="Roy S."/>
            <person name="Loubradou J."/>
            <person name="Henrissat B."/>
            <person name="Grigoriev I.V."/>
            <person name="Corradi N."/>
            <person name="Roux C."/>
            <person name="Martin F.M."/>
        </authorList>
    </citation>
    <scope>NUCLEOTIDE SEQUENCE [LARGE SCALE GENOMIC DNA]</scope>
    <source>
        <strain evidence="1 2">DAOM 227022</strain>
    </source>
</reference>
<dbReference type="STRING" id="658196.A0A397SX51"/>
<dbReference type="EMBL" id="QKYT01000178">
    <property type="protein sequence ID" value="RIA90533.1"/>
    <property type="molecule type" value="Genomic_DNA"/>
</dbReference>
<dbReference type="Gene3D" id="2.130.10.130">
    <property type="entry name" value="Integrin alpha, N-terminal"/>
    <property type="match status" value="1"/>
</dbReference>
<proteinExistence type="predicted"/>
<comment type="caution">
    <text evidence="1">The sequence shown here is derived from an EMBL/GenBank/DDBJ whole genome shotgun (WGS) entry which is preliminary data.</text>
</comment>
<accession>A0A397SX51</accession>
<keyword evidence="2" id="KW-1185">Reference proteome</keyword>